<accession>A0A1G7XX40</accession>
<organism evidence="2 3">
    <name type="scientific">Pelagibacterium luteolum</name>
    <dbReference type="NCBI Taxonomy" id="440168"/>
    <lineage>
        <taxon>Bacteria</taxon>
        <taxon>Pseudomonadati</taxon>
        <taxon>Pseudomonadota</taxon>
        <taxon>Alphaproteobacteria</taxon>
        <taxon>Hyphomicrobiales</taxon>
        <taxon>Devosiaceae</taxon>
        <taxon>Pelagibacterium</taxon>
    </lineage>
</organism>
<evidence type="ECO:0000313" key="3">
    <source>
        <dbReference type="Proteomes" id="UP000199495"/>
    </source>
</evidence>
<dbReference type="RefSeq" id="WP_090597571.1">
    <property type="nucleotide sequence ID" value="NZ_FNCS01000011.1"/>
</dbReference>
<sequence length="176" mass="20202">MVTISAVSDTLHPQHDQTDGSESYRNRFPDITVGFNWQRFETEQWPVERQVVVDRGQILSFHTFFRYSLGRINGHFLHWLNMRLMTVGEVLKKLDRVPKTDQDSIRYFASLYDAANEPVELSIPTFALPHGGQYLMDFNHRVCGLALSGVEFRLDVHSIKGPLSAEVLKDATHCKP</sequence>
<dbReference type="Proteomes" id="UP000199495">
    <property type="component" value="Unassembled WGS sequence"/>
</dbReference>
<gene>
    <name evidence="2" type="ORF">SAMN04487974_11149</name>
</gene>
<keyword evidence="3" id="KW-1185">Reference proteome</keyword>
<proteinExistence type="predicted"/>
<reference evidence="2 3" key="1">
    <citation type="submission" date="2016-10" db="EMBL/GenBank/DDBJ databases">
        <authorList>
            <person name="de Groot N.N."/>
        </authorList>
    </citation>
    <scope>NUCLEOTIDE SEQUENCE [LARGE SCALE GENOMIC DNA]</scope>
    <source>
        <strain evidence="2 3">CGMCC 1.10267</strain>
    </source>
</reference>
<evidence type="ECO:0000256" key="1">
    <source>
        <dbReference type="SAM" id="MobiDB-lite"/>
    </source>
</evidence>
<evidence type="ECO:0000313" key="2">
    <source>
        <dbReference type="EMBL" id="SDG88606.1"/>
    </source>
</evidence>
<feature type="compositionally biased region" description="Basic and acidic residues" evidence="1">
    <location>
        <begin position="12"/>
        <end position="25"/>
    </location>
</feature>
<dbReference type="OrthoDB" id="7947888at2"/>
<protein>
    <submittedName>
        <fullName evidence="2">Uncharacterized protein</fullName>
    </submittedName>
</protein>
<dbReference type="AlphaFoldDB" id="A0A1G7XX40"/>
<dbReference type="EMBL" id="FNCS01000011">
    <property type="protein sequence ID" value="SDG88606.1"/>
    <property type="molecule type" value="Genomic_DNA"/>
</dbReference>
<name>A0A1G7XX40_9HYPH</name>
<dbReference type="STRING" id="440168.SAMN04487974_11149"/>
<feature type="region of interest" description="Disordered" evidence="1">
    <location>
        <begin position="1"/>
        <end position="25"/>
    </location>
</feature>